<dbReference type="PROSITE" id="PS50887">
    <property type="entry name" value="GGDEF"/>
    <property type="match status" value="1"/>
</dbReference>
<dbReference type="InterPro" id="IPR050469">
    <property type="entry name" value="Diguanylate_Cyclase"/>
</dbReference>
<keyword evidence="7" id="KW-1185">Reference proteome</keyword>
<dbReference type="RefSeq" id="WP_112158399.1">
    <property type="nucleotide sequence ID" value="NZ_QKRX01000003.1"/>
</dbReference>
<feature type="transmembrane region" description="Helical" evidence="4">
    <location>
        <begin position="7"/>
        <end position="28"/>
    </location>
</feature>
<dbReference type="InterPro" id="IPR029787">
    <property type="entry name" value="Nucleotide_cyclase"/>
</dbReference>
<dbReference type="OrthoDB" id="5756373at2"/>
<gene>
    <name evidence="6" type="ORF">DN062_05960</name>
</gene>
<name>A0A364NPQ9_9GAMM</name>
<dbReference type="Proteomes" id="UP000250744">
    <property type="component" value="Unassembled WGS sequence"/>
</dbReference>
<evidence type="ECO:0000256" key="1">
    <source>
        <dbReference type="ARBA" id="ARBA00001946"/>
    </source>
</evidence>
<dbReference type="Gene3D" id="6.10.340.10">
    <property type="match status" value="1"/>
</dbReference>
<dbReference type="EMBL" id="QKRX01000003">
    <property type="protein sequence ID" value="RAU19012.1"/>
    <property type="molecule type" value="Genomic_DNA"/>
</dbReference>
<dbReference type="PANTHER" id="PTHR45138:SF9">
    <property type="entry name" value="DIGUANYLATE CYCLASE DGCM-RELATED"/>
    <property type="match status" value="1"/>
</dbReference>
<dbReference type="InterPro" id="IPR000160">
    <property type="entry name" value="GGDEF_dom"/>
</dbReference>
<dbReference type="AlphaFoldDB" id="A0A364NPQ9"/>
<evidence type="ECO:0000256" key="2">
    <source>
        <dbReference type="ARBA" id="ARBA00012528"/>
    </source>
</evidence>
<keyword evidence="4" id="KW-0812">Transmembrane</keyword>
<dbReference type="EC" id="2.7.7.65" evidence="2"/>
<dbReference type="GO" id="GO:0052621">
    <property type="term" value="F:diguanylate cyclase activity"/>
    <property type="evidence" value="ECO:0007669"/>
    <property type="project" value="UniProtKB-EC"/>
</dbReference>
<comment type="cofactor">
    <cofactor evidence="1">
        <name>Mg(2+)</name>
        <dbReference type="ChEBI" id="CHEBI:18420"/>
    </cofactor>
</comment>
<keyword evidence="4" id="KW-1133">Transmembrane helix</keyword>
<dbReference type="PANTHER" id="PTHR45138">
    <property type="entry name" value="REGULATORY COMPONENTS OF SENSORY TRANSDUCTION SYSTEM"/>
    <property type="match status" value="1"/>
</dbReference>
<dbReference type="SUPFAM" id="SSF55073">
    <property type="entry name" value="Nucleotide cyclase"/>
    <property type="match status" value="1"/>
</dbReference>
<protein>
    <recommendedName>
        <fullName evidence="2">diguanylate cyclase</fullName>
        <ecNumber evidence="2">2.7.7.65</ecNumber>
    </recommendedName>
</protein>
<evidence type="ECO:0000256" key="3">
    <source>
        <dbReference type="ARBA" id="ARBA00034247"/>
    </source>
</evidence>
<dbReference type="FunFam" id="3.30.70.270:FF:000001">
    <property type="entry name" value="Diguanylate cyclase domain protein"/>
    <property type="match status" value="1"/>
</dbReference>
<evidence type="ECO:0000313" key="7">
    <source>
        <dbReference type="Proteomes" id="UP000250744"/>
    </source>
</evidence>
<dbReference type="GO" id="GO:0043709">
    <property type="term" value="P:cell adhesion involved in single-species biofilm formation"/>
    <property type="evidence" value="ECO:0007669"/>
    <property type="project" value="TreeGrafter"/>
</dbReference>
<dbReference type="GO" id="GO:1902201">
    <property type="term" value="P:negative regulation of bacterial-type flagellum-dependent cell motility"/>
    <property type="evidence" value="ECO:0007669"/>
    <property type="project" value="TreeGrafter"/>
</dbReference>
<sequence length="545" mass="60935">MRQPISIIILGALSGFLFLFSLLAWMSYDRSEKTTALLSDIGQTALPNMHNAMILNMGILEIPYLNEQLAQANSQAMRRIVNQEILNVSARIEQHLLDSKQANLEVKFQLIVDELANLNALVQHKLNLAVIIQQYETELYRYHAEALSLANGSSDLSIWLMHFSSVVTQANRSLGLTGLQDLRNMRVQLSAMLNEQYQLIEGLDPSVHKLAETYTLTLNHLLLADNGVIALRTEQLRVAGRVAGRTNFIRSLVSDFIKETDYEMLVLQQSLRGHITLNTQDAEKDARVFLLVYSVAFCFIIVSIVFLKVRVLNRLAHLKNRVLAQVGGQPHVIQIDGNDEIADLAGAFNYYALKAKEHNEKVEKLSLTDALTGIGNRRAFDEALKHDIELSVALDSPLCILMIDVDYFKNYNDFYGHQAGDECLRKIAKVLQYTVTRKQDFVARYGGEEFICILQDTDSKAAQQVAQRILQAIEALHIEHKTSKIAKHITVSIGISCRGSGGALKVDSVIKEADQALYQAKAEGRNRVVLRETSMGLALVNPANP</sequence>
<feature type="domain" description="GGDEF" evidence="5">
    <location>
        <begin position="396"/>
        <end position="533"/>
    </location>
</feature>
<accession>A0A364NPQ9</accession>
<evidence type="ECO:0000313" key="6">
    <source>
        <dbReference type="EMBL" id="RAU19012.1"/>
    </source>
</evidence>
<proteinExistence type="predicted"/>
<organism evidence="6 7">
    <name type="scientific">Nitrincola tibetensis</name>
    <dbReference type="NCBI Taxonomy" id="2219697"/>
    <lineage>
        <taxon>Bacteria</taxon>
        <taxon>Pseudomonadati</taxon>
        <taxon>Pseudomonadota</taxon>
        <taxon>Gammaproteobacteria</taxon>
        <taxon>Oceanospirillales</taxon>
        <taxon>Oceanospirillaceae</taxon>
        <taxon>Nitrincola</taxon>
    </lineage>
</organism>
<dbReference type="GO" id="GO:0005886">
    <property type="term" value="C:plasma membrane"/>
    <property type="evidence" value="ECO:0007669"/>
    <property type="project" value="TreeGrafter"/>
</dbReference>
<feature type="transmembrane region" description="Helical" evidence="4">
    <location>
        <begin position="288"/>
        <end position="309"/>
    </location>
</feature>
<evidence type="ECO:0000259" key="5">
    <source>
        <dbReference type="PROSITE" id="PS50887"/>
    </source>
</evidence>
<comment type="caution">
    <text evidence="6">The sequence shown here is derived from an EMBL/GenBank/DDBJ whole genome shotgun (WGS) entry which is preliminary data.</text>
</comment>
<dbReference type="SMART" id="SM00267">
    <property type="entry name" value="GGDEF"/>
    <property type="match status" value="1"/>
</dbReference>
<dbReference type="NCBIfam" id="TIGR00254">
    <property type="entry name" value="GGDEF"/>
    <property type="match status" value="1"/>
</dbReference>
<dbReference type="InterPro" id="IPR043128">
    <property type="entry name" value="Rev_trsase/Diguanyl_cyclase"/>
</dbReference>
<dbReference type="Gene3D" id="3.30.70.270">
    <property type="match status" value="1"/>
</dbReference>
<evidence type="ECO:0000256" key="4">
    <source>
        <dbReference type="SAM" id="Phobius"/>
    </source>
</evidence>
<dbReference type="Pfam" id="PF00990">
    <property type="entry name" value="GGDEF"/>
    <property type="match status" value="1"/>
</dbReference>
<comment type="catalytic activity">
    <reaction evidence="3">
        <text>2 GTP = 3',3'-c-di-GMP + 2 diphosphate</text>
        <dbReference type="Rhea" id="RHEA:24898"/>
        <dbReference type="ChEBI" id="CHEBI:33019"/>
        <dbReference type="ChEBI" id="CHEBI:37565"/>
        <dbReference type="ChEBI" id="CHEBI:58805"/>
        <dbReference type="EC" id="2.7.7.65"/>
    </reaction>
</comment>
<dbReference type="CDD" id="cd01949">
    <property type="entry name" value="GGDEF"/>
    <property type="match status" value="1"/>
</dbReference>
<reference evidence="6 7" key="1">
    <citation type="submission" date="2018-06" db="EMBL/GenBank/DDBJ databases">
        <title>Nitrincola tibetense sp. nov., isolated from Lake XuguoCo on Tibetan Plateau.</title>
        <authorList>
            <person name="Xing P."/>
        </authorList>
    </citation>
    <scope>NUCLEOTIDE SEQUENCE [LARGE SCALE GENOMIC DNA]</scope>
    <source>
        <strain evidence="7">xg18</strain>
    </source>
</reference>
<keyword evidence="4" id="KW-0472">Membrane</keyword>